<accession>A0ACC3N996</accession>
<keyword evidence="2" id="KW-1185">Reference proteome</keyword>
<dbReference type="Proteomes" id="UP001281147">
    <property type="component" value="Unassembled WGS sequence"/>
</dbReference>
<name>A0ACC3N996_9PEZI</name>
<reference evidence="1" key="1">
    <citation type="submission" date="2023-07" db="EMBL/GenBank/DDBJ databases">
        <title>Black Yeasts Isolated from many extreme environments.</title>
        <authorList>
            <person name="Coleine C."/>
            <person name="Stajich J.E."/>
            <person name="Selbmann L."/>
        </authorList>
    </citation>
    <scope>NUCLEOTIDE SEQUENCE</scope>
    <source>
        <strain evidence="1">CCFEE 5714</strain>
    </source>
</reference>
<gene>
    <name evidence="1" type="primary">YRA1_1</name>
    <name evidence="1" type="ORF">LTR37_008871</name>
</gene>
<dbReference type="EMBL" id="JAUTXU010000067">
    <property type="protein sequence ID" value="KAK3712781.1"/>
    <property type="molecule type" value="Genomic_DNA"/>
</dbReference>
<evidence type="ECO:0000313" key="1">
    <source>
        <dbReference type="EMBL" id="KAK3712781.1"/>
    </source>
</evidence>
<protein>
    <submittedName>
        <fullName evidence="1">RNA-binding RNA annealing protein</fullName>
    </submittedName>
</protein>
<sequence length="262" mass="26950">MSGKLDQSLDQIMSDTKPAGGRGRGGARKPRPARNAKSKAKAAIAAPTAGVQKTRATNRAPPVTAPVLTASTSSESKIIVSNLPEDVTEMQIKDYFSQTVGNVKRAMLTYGPNGRSRGIATIVFRNGDGAQKAAKSLDGVKVDNKAMRIEVVLGAKAVPAPPAPKTLAARMSQPKSAANAKEKTKPKANGAAATTTNGASKEQSTRGGRKGGRGGKPKKKTAEELDAEMQDYFGNEAAAAPAPTQPVAAANGGDAGMVDEVM</sequence>
<organism evidence="1 2">
    <name type="scientific">Vermiconidia calcicola</name>
    <dbReference type="NCBI Taxonomy" id="1690605"/>
    <lineage>
        <taxon>Eukaryota</taxon>
        <taxon>Fungi</taxon>
        <taxon>Dikarya</taxon>
        <taxon>Ascomycota</taxon>
        <taxon>Pezizomycotina</taxon>
        <taxon>Dothideomycetes</taxon>
        <taxon>Dothideomycetidae</taxon>
        <taxon>Mycosphaerellales</taxon>
        <taxon>Extremaceae</taxon>
        <taxon>Vermiconidia</taxon>
    </lineage>
</organism>
<evidence type="ECO:0000313" key="2">
    <source>
        <dbReference type="Proteomes" id="UP001281147"/>
    </source>
</evidence>
<proteinExistence type="predicted"/>
<comment type="caution">
    <text evidence="1">The sequence shown here is derived from an EMBL/GenBank/DDBJ whole genome shotgun (WGS) entry which is preliminary data.</text>
</comment>